<proteinExistence type="predicted"/>
<protein>
    <submittedName>
        <fullName evidence="1">Uncharacterized protein</fullName>
    </submittedName>
</protein>
<feature type="non-terminal residue" evidence="1">
    <location>
        <position position="747"/>
    </location>
</feature>
<feature type="non-terminal residue" evidence="1">
    <location>
        <position position="1"/>
    </location>
</feature>
<accession>A0A1B6KJ79</accession>
<gene>
    <name evidence="1" type="ORF">g.28133</name>
</gene>
<dbReference type="AlphaFoldDB" id="A0A1B6KJ79"/>
<name>A0A1B6KJ79_9HEMI</name>
<reference evidence="1" key="1">
    <citation type="submission" date="2015-11" db="EMBL/GenBank/DDBJ databases">
        <title>De novo transcriptome assembly of four potential Pierce s Disease insect vectors from Arizona vineyards.</title>
        <authorList>
            <person name="Tassone E.E."/>
        </authorList>
    </citation>
    <scope>NUCLEOTIDE SEQUENCE</scope>
</reference>
<evidence type="ECO:0000313" key="1">
    <source>
        <dbReference type="EMBL" id="JAT11224.1"/>
    </source>
</evidence>
<organism evidence="1">
    <name type="scientific">Graphocephala atropunctata</name>
    <dbReference type="NCBI Taxonomy" id="36148"/>
    <lineage>
        <taxon>Eukaryota</taxon>
        <taxon>Metazoa</taxon>
        <taxon>Ecdysozoa</taxon>
        <taxon>Arthropoda</taxon>
        <taxon>Hexapoda</taxon>
        <taxon>Insecta</taxon>
        <taxon>Pterygota</taxon>
        <taxon>Neoptera</taxon>
        <taxon>Paraneoptera</taxon>
        <taxon>Hemiptera</taxon>
        <taxon>Auchenorrhyncha</taxon>
        <taxon>Membracoidea</taxon>
        <taxon>Cicadellidae</taxon>
        <taxon>Cicadellinae</taxon>
        <taxon>Cicadellini</taxon>
        <taxon>Graphocephala</taxon>
    </lineage>
</organism>
<dbReference type="EMBL" id="GEBQ01028753">
    <property type="protein sequence ID" value="JAT11224.1"/>
    <property type="molecule type" value="Transcribed_RNA"/>
</dbReference>
<sequence length="747" mass="82952">RVRRRVHRNMSENYSEEPVESIQGDNVAIGSPRIEDELYEFAEDTLQITDVNETIELQNSQDVTVSLMEFSCSHMNQPSFESPVSTQLRLTSELQNNHLCFQEPQNLQTELASLGFNCFNASEEEEHFKSTDEDESLKITPWHSFKSDTENLVGDVRNTELSSQSTEDRDLKTGRNEVSDMIQSEGTQTIFQATDSEEMIQKDLILKVHSSPSSKSENIQMDVNSPLCNKLSKAIKANDMSLPYGEEDVNCIETYILSPGQSENSRFLENNQCSNNMSFDNITENNVSLNVDSQICESLEQNKSGLISLDEMDAIVPGHDENGEDSHVRSSTHETTFPEGTLANVLKEREPDFTKGNQLSDDINTNQATPKILQPIDLEVEIEDEFGNLSMKVLHPSQSSNNSETSFVISEVALDDCKSPIGNIVDRFIKSHELSLQDTEAVQTDSDCTEIPIVECPSETGSIVQQLSQQSLSVSNKDLDDVDEVFENANDFETELADNLEGQEAKVICETLSKCMSQLDCIKDELDEYHAENSCLGKDKVQEQSFTGIILKDNGSCAVDVQPVVESKENSGEIALEAISCSGIILDENIPIGAITKTQTSLCLSNGDSIQQALQCEKSFTIDDPSNAVDVISPLMACNITPFEPNHSMTILTKYQEGPSENNQADMNLKADILETSNDEVGDTIQSEGTQNIFQDVDSKEMVQEDRNLKIHSSPSPKSVEIQMNVYSPSCNKLSKSIKTNDMSLPY</sequence>